<dbReference type="RefSeq" id="WP_185978390.1">
    <property type="nucleotide sequence ID" value="NZ_JACBGI020000014.1"/>
</dbReference>
<dbReference type="Gene3D" id="3.40.50.300">
    <property type="entry name" value="P-loop containing nucleotide triphosphate hydrolases"/>
    <property type="match status" value="2"/>
</dbReference>
<evidence type="ECO:0000259" key="7">
    <source>
        <dbReference type="PROSITE" id="PS51194"/>
    </source>
</evidence>
<keyword evidence="1" id="KW-0547">Nucleotide-binding</keyword>
<evidence type="ECO:0000256" key="2">
    <source>
        <dbReference type="ARBA" id="ARBA00022801"/>
    </source>
</evidence>
<feature type="region of interest" description="Disordered" evidence="5">
    <location>
        <begin position="807"/>
        <end position="829"/>
    </location>
</feature>
<keyword evidence="3 8" id="KW-0347">Helicase</keyword>
<reference evidence="8 9" key="1">
    <citation type="submission" date="2020-06" db="EMBL/GenBank/DDBJ databases">
        <authorList>
            <person name="Scott K."/>
        </authorList>
    </citation>
    <scope>NUCLEOTIDE SEQUENCE [LARGE SCALE GENOMIC DNA]</scope>
    <source>
        <strain evidence="8 9">HH1</strain>
    </source>
</reference>
<evidence type="ECO:0000256" key="3">
    <source>
        <dbReference type="ARBA" id="ARBA00022806"/>
    </source>
</evidence>
<comment type="caution">
    <text evidence="8">The sequence shown here is derived from an EMBL/GenBank/DDBJ whole genome shotgun (WGS) entry which is preliminary data.</text>
</comment>
<dbReference type="SMART" id="SM00490">
    <property type="entry name" value="HELICc"/>
    <property type="match status" value="1"/>
</dbReference>
<keyword evidence="9" id="KW-1185">Reference proteome</keyword>
<dbReference type="InterPro" id="IPR027417">
    <property type="entry name" value="P-loop_NTPase"/>
</dbReference>
<dbReference type="Pfam" id="PF00271">
    <property type="entry name" value="Helicase_C"/>
    <property type="match status" value="1"/>
</dbReference>
<keyword evidence="4" id="KW-0067">ATP-binding</keyword>
<evidence type="ECO:0000256" key="5">
    <source>
        <dbReference type="SAM" id="MobiDB-lite"/>
    </source>
</evidence>
<organism evidence="8 9">
    <name type="scientific">Thiomicrorhabdus heinhorstiae</name>
    <dbReference type="NCBI Taxonomy" id="2748010"/>
    <lineage>
        <taxon>Bacteria</taxon>
        <taxon>Pseudomonadati</taxon>
        <taxon>Pseudomonadota</taxon>
        <taxon>Gammaproteobacteria</taxon>
        <taxon>Thiotrichales</taxon>
        <taxon>Piscirickettsiaceae</taxon>
        <taxon>Thiomicrorhabdus</taxon>
    </lineage>
</organism>
<dbReference type="SUPFAM" id="SSF52540">
    <property type="entry name" value="P-loop containing nucleoside triphosphate hydrolases"/>
    <property type="match status" value="1"/>
</dbReference>
<feature type="compositionally biased region" description="Basic and acidic residues" evidence="5">
    <location>
        <begin position="807"/>
        <end position="822"/>
    </location>
</feature>
<sequence>MTATSSLPIQAVIPELLQSLQSSAQVILQAEPGAGKSTRVPLEILASDQFAGQKILMLEPRRLAVKNLANYLASCLGEKAGETVGYHLRNERKAGDKTRLLIVTEGILTRYIQTDPELSDYALVIFDEFHERSIHADLGLTLLLDIQEALREDLRCLIMSATLQLESLQAFLPHAAALFCPGRTYPVEVHYRDQPLTVVLKEALQTVQGDQFDDILIFLPGVREIQEAMESCRENVSGDWLALPLHGQLPPEEQEKVFQPSQQTKVIFSTNIAETSLTIEGIGAVIDSGRMKAMEYDPSSAMTRLQTRWISQASAIQRSGRAGRLQAGICYRLWSESRQNSLAAQDKEEILQADLTSLCMELALWGVKNPHELRWLTPPPQAHFAAAKELLSELGLLDEQGSLSEDGQQAMQMGIEPRLAKMLLQAQRIGKGELGCDLAACLSERDFLIDADSVDITVRLQALQDFLLNGHKGIKGVKVRFSVLQNVVKLRRRLRVLLKLNKDNRERHVEYASAGLLLAFAYPDRIAKQRDQRSGEYRMSNGKSCNLSEADSLRTESYLTIADLNGDRRSGRVFLAAAVDESELLDYFPLRSEAVYRYLPKERRLQARKTTLLGKLVIQEKPLERIDEAALKHCLMQAVSEDLTLLPWNKRSENLIDRVQWLAQFSGYEALTRFSKLNLSKTLEDWLEPFWNHVASVADLQKIELFNALYYSMSSEEQQGLQKGAPENYSAPNGKAYPITYSGELAKVSLPLQALFGETASPKLAGGQTVLAFELLSPAARPIQITSDLAYFWDNSYKDVAKEMRGRYPKHRWPDNPLEEKAGSSIKRK</sequence>
<accession>A0ABS0BZ35</accession>
<dbReference type="InterPro" id="IPR011545">
    <property type="entry name" value="DEAD/DEAH_box_helicase_dom"/>
</dbReference>
<dbReference type="NCBIfam" id="TIGR01970">
    <property type="entry name" value="DEAH_box_HrpB"/>
    <property type="match status" value="1"/>
</dbReference>
<dbReference type="InterPro" id="IPR014001">
    <property type="entry name" value="Helicase_ATP-bd"/>
</dbReference>
<evidence type="ECO:0000313" key="9">
    <source>
        <dbReference type="Proteomes" id="UP001193680"/>
    </source>
</evidence>
<dbReference type="SMART" id="SM00487">
    <property type="entry name" value="DEXDc"/>
    <property type="match status" value="1"/>
</dbReference>
<evidence type="ECO:0000256" key="1">
    <source>
        <dbReference type="ARBA" id="ARBA00022741"/>
    </source>
</evidence>
<dbReference type="CDD" id="cd17990">
    <property type="entry name" value="DEXHc_HrpB"/>
    <property type="match status" value="1"/>
</dbReference>
<name>A0ABS0BZ35_9GAMM</name>
<dbReference type="EMBL" id="JACBGI020000014">
    <property type="protein sequence ID" value="MBF6058244.1"/>
    <property type="molecule type" value="Genomic_DNA"/>
</dbReference>
<gene>
    <name evidence="8" type="primary">hrpB</name>
    <name evidence="8" type="ORF">H8792_007810</name>
</gene>
<keyword evidence="2" id="KW-0378">Hydrolase</keyword>
<dbReference type="PROSITE" id="PS51192">
    <property type="entry name" value="HELICASE_ATP_BIND_1"/>
    <property type="match status" value="1"/>
</dbReference>
<dbReference type="SMART" id="SM00847">
    <property type="entry name" value="HA2"/>
    <property type="match status" value="1"/>
</dbReference>
<protein>
    <submittedName>
        <fullName evidence="8">ATP-dependent helicase HrpB</fullName>
    </submittedName>
</protein>
<dbReference type="InterPro" id="IPR007502">
    <property type="entry name" value="Helicase-assoc_dom"/>
</dbReference>
<dbReference type="InterPro" id="IPR049614">
    <property type="entry name" value="HrpB_DEXH"/>
</dbReference>
<dbReference type="PANTHER" id="PTHR43519:SF1">
    <property type="entry name" value="ATP-DEPENDENT RNA HELICASE HRPB"/>
    <property type="match status" value="1"/>
</dbReference>
<proteinExistence type="predicted"/>
<dbReference type="Gene3D" id="1.20.120.1080">
    <property type="match status" value="1"/>
</dbReference>
<dbReference type="PIRSF" id="PIRSF005496">
    <property type="entry name" value="ATP_hel_hrpB"/>
    <property type="match status" value="1"/>
</dbReference>
<feature type="domain" description="Helicase C-terminal" evidence="7">
    <location>
        <begin position="199"/>
        <end position="366"/>
    </location>
</feature>
<dbReference type="InterPro" id="IPR001650">
    <property type="entry name" value="Helicase_C-like"/>
</dbReference>
<dbReference type="InterPro" id="IPR013689">
    <property type="entry name" value="RNA_helicase_ATP-dep_HrpB_C"/>
</dbReference>
<evidence type="ECO:0000313" key="8">
    <source>
        <dbReference type="EMBL" id="MBF6058244.1"/>
    </source>
</evidence>
<dbReference type="CDD" id="cd18791">
    <property type="entry name" value="SF2_C_RHA"/>
    <property type="match status" value="1"/>
</dbReference>
<evidence type="ECO:0000256" key="4">
    <source>
        <dbReference type="ARBA" id="ARBA00022840"/>
    </source>
</evidence>
<dbReference type="Pfam" id="PF08482">
    <property type="entry name" value="HrpB_C"/>
    <property type="match status" value="1"/>
</dbReference>
<reference evidence="8 9" key="2">
    <citation type="submission" date="2020-11" db="EMBL/GenBank/DDBJ databases">
        <title>Sulfur oxidizing isolate from Hospital Hole Sinkhole.</title>
        <authorList>
            <person name="Scott K.M."/>
        </authorList>
    </citation>
    <scope>NUCLEOTIDE SEQUENCE [LARGE SCALE GENOMIC DNA]</scope>
    <source>
        <strain evidence="8 9">HH1</strain>
    </source>
</reference>
<feature type="domain" description="Helicase ATP-binding" evidence="6">
    <location>
        <begin position="17"/>
        <end position="181"/>
    </location>
</feature>
<dbReference type="Pfam" id="PF00270">
    <property type="entry name" value="DEAD"/>
    <property type="match status" value="1"/>
</dbReference>
<dbReference type="InterPro" id="IPR010225">
    <property type="entry name" value="HrpB"/>
</dbReference>
<evidence type="ECO:0000259" key="6">
    <source>
        <dbReference type="PROSITE" id="PS51192"/>
    </source>
</evidence>
<dbReference type="PROSITE" id="PS51194">
    <property type="entry name" value="HELICASE_CTER"/>
    <property type="match status" value="1"/>
</dbReference>
<dbReference type="Proteomes" id="UP001193680">
    <property type="component" value="Unassembled WGS sequence"/>
</dbReference>
<dbReference type="PANTHER" id="PTHR43519">
    <property type="entry name" value="ATP-DEPENDENT RNA HELICASE HRPB"/>
    <property type="match status" value="1"/>
</dbReference>
<dbReference type="GO" id="GO:0004386">
    <property type="term" value="F:helicase activity"/>
    <property type="evidence" value="ECO:0007669"/>
    <property type="project" value="UniProtKB-KW"/>
</dbReference>